<evidence type="ECO:0000259" key="3">
    <source>
        <dbReference type="SMART" id="SM00776"/>
    </source>
</evidence>
<dbReference type="SUPFAM" id="SSF74650">
    <property type="entry name" value="Galactose mutarotase-like"/>
    <property type="match status" value="1"/>
</dbReference>
<keyword evidence="2" id="KW-0732">Signal</keyword>
<dbReference type="InterPro" id="IPR025887">
    <property type="entry name" value="Glyco_hydro_31_N_dom"/>
</dbReference>
<dbReference type="EMBL" id="JAGIOI010000001">
    <property type="protein sequence ID" value="MBP2412730.1"/>
    <property type="molecule type" value="Genomic_DNA"/>
</dbReference>
<feature type="domain" description="Glycosyl hydrolase family 98 putative carbohydrate-binding module" evidence="3">
    <location>
        <begin position="1127"/>
        <end position="1280"/>
    </location>
</feature>
<dbReference type="Gene3D" id="2.60.120.1060">
    <property type="entry name" value="NPCBM/NEW2 domain"/>
    <property type="match status" value="1"/>
</dbReference>
<feature type="signal peptide" evidence="2">
    <location>
        <begin position="1"/>
        <end position="19"/>
    </location>
</feature>
<dbReference type="PANTHER" id="PTHR43863">
    <property type="entry name" value="HYDROLASE, PUTATIVE (AFU_ORTHOLOGUE AFUA_1G03140)-RELATED"/>
    <property type="match status" value="1"/>
</dbReference>
<gene>
    <name evidence="4" type="ORF">JOF48_001529</name>
</gene>
<dbReference type="InterPro" id="IPR027273">
    <property type="entry name" value="Neocarzinostatin-like"/>
</dbReference>
<organism evidence="4 5">
    <name type="scientific">Arthrobacter stackebrandtii</name>
    <dbReference type="NCBI Taxonomy" id="272161"/>
    <lineage>
        <taxon>Bacteria</taxon>
        <taxon>Bacillati</taxon>
        <taxon>Actinomycetota</taxon>
        <taxon>Actinomycetes</taxon>
        <taxon>Micrococcales</taxon>
        <taxon>Micrococcaceae</taxon>
        <taxon>Arthrobacter</taxon>
    </lineage>
</organism>
<dbReference type="InterPro" id="IPR051816">
    <property type="entry name" value="Glycosyl_Hydrolase_31"/>
</dbReference>
<proteinExistence type="inferred from homology"/>
<dbReference type="Pfam" id="PF10633">
    <property type="entry name" value="NPCBM_assoc"/>
    <property type="match status" value="1"/>
</dbReference>
<dbReference type="InterPro" id="IPR058094">
    <property type="entry name" value="Ig-like_OmpL47-like"/>
</dbReference>
<dbReference type="SUPFAM" id="SSF49785">
    <property type="entry name" value="Galactose-binding domain-like"/>
    <property type="match status" value="1"/>
</dbReference>
<name>A0ABS4YW68_9MICC</name>
<sequence length="1560" mass="160985">MAVGTVPALAVSGAGLAPAAAADAGTPISASSIKPEVGVDANGSTLGAIASFSQADNVVTLVPAKGAVRVTFLDDGNFRLEATPTGTFTDPANTPESPADPTRIADIVVGADQFKKGSVTVTDSGGVITMATATVKLEANKASGAFTLRRADGTVVWQESSALSFGSDTTTQHLEPIAGEQFLGGGMQNGRVVHTGSTINISNNFNWADGGHPNAAPYYMTSAGYGVLRNTFAPGSYTFTQNETTTHREKRFDAYYFVGDYKQSLDGYTKLTGRPNLPPVYGLEYGDADCYNRSNPGYSSSGYGEGDTPKQVTFDAVQTAKAFKDNDMPAGWMLVNDGYGCEYTPDPAGYDKDAPYDPVNPDKGLGGTVKAIKAEADLKTGLWTQRSLTNQESEVGNDGIALRKLDVAWVGAGYRLALTGCESAKSGIESYSDGRANTLMVEGWAGSQRCGVQWTGDHSGNLDQGRWGVSALAGATNSGMAFTTSDVDGIFGGSAESYVRDLQWKAFAPEIYSMSGWAPTDKRPWLYGETATEINRKYLQMRQELMPYIYSLAVDASNTGVGMMRTMPLEFPNDPLSYTKEAETQFFLGRDYLVAPISNSNPVRNGIVLPAGSQWVDYWTGAVYEGGQILNGYSAPLETLPMFVRAGSVVPQGEIARNASLVPEDSPITVDVYPAGASSFAMNEDDKVSREYRNGATSRQEFAVTAPAKDGGDVAVTIGKRDGDYAGKAAARPYKLDVHSGSQPSAVLVGATILDKVADAAAFDAAETGWYYDAADAGGTVHVKAGAVASNATATITLKDASAVGGTDSDAKAAQVAVTLEEKVFQGQATQASAQFTNTGSNAKTDVVITPAVPEGWSVSNAKGNTVASVAPGATVQATFELTPGTEAAAGLQSIGATASYTDSKGAAREVTGSNQMYVAYGSLAGAFNNISVTTANGSFVDKLGNFDGGGATFSADQLKTAPVPAGGVSPGSTVTVDAGLPTEVNYTWPAVGADKNNAVALNGQTVALTGKGTDLAVLGSSASGPGVSPEFTITYTDGTVQKQSLYYPNWLPQGDTKGAKVAIKSMGRNSTGQASNPEYTSTGYQIYSGTLRLLPAKELASVQLPIAENVKIFDWQVVDFPLPTAPDADAFASDLEPVSATNGYGVIGWDVVNKDSAGSPDVPLTIIDKTDPAKPVTNTYEKGLGVHAPSNVQFYTGGQCTSFSSFVGLEGAFGGKIIFTIVGDGKVLYQSRTFTSGFAPEHPVVDLTGVSYVELKVDPISAGAINGAHGVWGDAKFSCGAPAPVDETAPVTTATIAPAEPAASGWYTTAPAVTLAAADESGVELTEYKIGEGPWTEYTGTVTLPEGVNGFSYRSRDTAGNLEEAKAAAEFKVDTQAPTVSAAVDADARTVTVEAADSGSGIATVEYSTDGGATWQAYAAAIQAGDDGVSVAYRATDHAGLAAASAADAVVAPVDTPAPPAPVVDAPAKAAPGETVTVQFTGLAAGAKYALWTNAKPGKSAAVGDLKLADVTAGANGSATVDITLPKSLSNGMHTLLLQQGGTVVANSAIVVNKGKGGR</sequence>
<dbReference type="SMART" id="SM00776">
    <property type="entry name" value="NPCBM"/>
    <property type="match status" value="1"/>
</dbReference>
<evidence type="ECO:0000313" key="5">
    <source>
        <dbReference type="Proteomes" id="UP000711614"/>
    </source>
</evidence>
<dbReference type="Gene3D" id="2.60.40.1180">
    <property type="entry name" value="Golgi alpha-mannosidase II"/>
    <property type="match status" value="2"/>
</dbReference>
<dbReference type="InterPro" id="IPR048395">
    <property type="entry name" value="Glyco_hydro_31_C"/>
</dbReference>
<dbReference type="Gene3D" id="3.20.20.80">
    <property type="entry name" value="Glycosidases"/>
    <property type="match status" value="1"/>
</dbReference>
<dbReference type="SUPFAM" id="SSF51445">
    <property type="entry name" value="(Trans)glycosidases"/>
    <property type="match status" value="1"/>
</dbReference>
<dbReference type="InterPro" id="IPR013780">
    <property type="entry name" value="Glyco_hydro_b"/>
</dbReference>
<comment type="caution">
    <text evidence="4">The sequence shown here is derived from an EMBL/GenBank/DDBJ whole genome shotgun (WGS) entry which is preliminary data.</text>
</comment>
<comment type="similarity">
    <text evidence="1">Belongs to the glycosyl hydrolase 31 family.</text>
</comment>
<dbReference type="InterPro" id="IPR008979">
    <property type="entry name" value="Galactose-bd-like_sf"/>
</dbReference>
<evidence type="ECO:0000256" key="1">
    <source>
        <dbReference type="ARBA" id="ARBA00007806"/>
    </source>
</evidence>
<dbReference type="SUPFAM" id="SSF49319">
    <property type="entry name" value="Actinoxanthin-like"/>
    <property type="match status" value="1"/>
</dbReference>
<dbReference type="Proteomes" id="UP000711614">
    <property type="component" value="Unassembled WGS sequence"/>
</dbReference>
<protein>
    <submittedName>
        <fullName evidence="4">Alpha-glucosidase (Family GH31 glycosyl hydrolase)</fullName>
    </submittedName>
</protein>
<reference evidence="4 5" key="1">
    <citation type="submission" date="2021-03" db="EMBL/GenBank/DDBJ databases">
        <title>Sequencing the genomes of 1000 actinobacteria strains.</title>
        <authorList>
            <person name="Klenk H.-P."/>
        </authorList>
    </citation>
    <scope>NUCLEOTIDE SEQUENCE [LARGE SCALE GENOMIC DNA]</scope>
    <source>
        <strain evidence="4 5">DSM 16005</strain>
    </source>
</reference>
<dbReference type="Gene3D" id="2.60.40.1760">
    <property type="entry name" value="glycosyl hydrolase (family 31)"/>
    <property type="match status" value="1"/>
</dbReference>
<keyword evidence="5" id="KW-1185">Reference proteome</keyword>
<dbReference type="InterPro" id="IPR038637">
    <property type="entry name" value="NPCBM_sf"/>
</dbReference>
<dbReference type="Pfam" id="PF08305">
    <property type="entry name" value="NPCBM"/>
    <property type="match status" value="1"/>
</dbReference>
<dbReference type="Pfam" id="PF13802">
    <property type="entry name" value="Gal_mutarotas_2"/>
    <property type="match status" value="1"/>
</dbReference>
<dbReference type="InterPro" id="IPR018905">
    <property type="entry name" value="A-galactase_NEW3"/>
</dbReference>
<dbReference type="InterPro" id="IPR000322">
    <property type="entry name" value="Glyco_hydro_31_TIM"/>
</dbReference>
<evidence type="ECO:0000256" key="2">
    <source>
        <dbReference type="SAM" id="SignalP"/>
    </source>
</evidence>
<keyword evidence="4" id="KW-0378">Hydrolase</keyword>
<dbReference type="InterPro" id="IPR011013">
    <property type="entry name" value="Gal_mutarotase_sf_dom"/>
</dbReference>
<dbReference type="InterPro" id="IPR033403">
    <property type="entry name" value="DUF5110"/>
</dbReference>
<dbReference type="CDD" id="cd14752">
    <property type="entry name" value="GH31_N"/>
    <property type="match status" value="1"/>
</dbReference>
<dbReference type="Pfam" id="PF21365">
    <property type="entry name" value="Glyco_hydro_31_3rd"/>
    <property type="match status" value="1"/>
</dbReference>
<dbReference type="RefSeq" id="WP_245346441.1">
    <property type="nucleotide sequence ID" value="NZ_JAGIOI010000001.1"/>
</dbReference>
<dbReference type="GO" id="GO:0016787">
    <property type="term" value="F:hydrolase activity"/>
    <property type="evidence" value="ECO:0007669"/>
    <property type="project" value="UniProtKB-KW"/>
</dbReference>
<feature type="chain" id="PRO_5047526845" evidence="2">
    <location>
        <begin position="20"/>
        <end position="1560"/>
    </location>
</feature>
<dbReference type="InterPro" id="IPR017853">
    <property type="entry name" value="GH"/>
</dbReference>
<dbReference type="Pfam" id="PF01055">
    <property type="entry name" value="Glyco_hydro_31_2nd"/>
    <property type="match status" value="1"/>
</dbReference>
<dbReference type="Gene3D" id="2.60.40.230">
    <property type="entry name" value="Neocarzinostatin-like"/>
    <property type="match status" value="1"/>
</dbReference>
<dbReference type="InterPro" id="IPR013222">
    <property type="entry name" value="Glyco_hyd_98_carb-bd"/>
</dbReference>
<dbReference type="SUPFAM" id="SSF51011">
    <property type="entry name" value="Glycosyl hydrolase domain"/>
    <property type="match status" value="1"/>
</dbReference>
<dbReference type="Pfam" id="PF17137">
    <property type="entry name" value="DUF5110"/>
    <property type="match status" value="1"/>
</dbReference>
<evidence type="ECO:0000313" key="4">
    <source>
        <dbReference type="EMBL" id="MBP2412730.1"/>
    </source>
</evidence>
<dbReference type="NCBIfam" id="NF047446">
    <property type="entry name" value="barrel_OmpL47"/>
    <property type="match status" value="2"/>
</dbReference>
<dbReference type="PANTHER" id="PTHR43863:SF2">
    <property type="entry name" value="MALTASE-GLUCOAMYLASE"/>
    <property type="match status" value="1"/>
</dbReference>
<accession>A0ABS4YW68</accession>